<accession>A0A3G5ADP9</accession>
<gene>
    <name evidence="1" type="ORF">Hyperionvirus36_21</name>
</gene>
<dbReference type="EMBL" id="MK072418">
    <property type="protein sequence ID" value="AYV84744.1"/>
    <property type="molecule type" value="Genomic_DNA"/>
</dbReference>
<proteinExistence type="predicted"/>
<evidence type="ECO:0000313" key="1">
    <source>
        <dbReference type="EMBL" id="AYV84744.1"/>
    </source>
</evidence>
<protein>
    <submittedName>
        <fullName evidence="1">Uncharacterized protein</fullName>
    </submittedName>
</protein>
<reference evidence="1" key="1">
    <citation type="submission" date="2018-10" db="EMBL/GenBank/DDBJ databases">
        <title>Hidden diversity of soil giant viruses.</title>
        <authorList>
            <person name="Schulz F."/>
            <person name="Alteio L."/>
            <person name="Goudeau D."/>
            <person name="Ryan E.M."/>
            <person name="Malmstrom R.R."/>
            <person name="Blanchard J."/>
            <person name="Woyke T."/>
        </authorList>
    </citation>
    <scope>NUCLEOTIDE SEQUENCE</scope>
    <source>
        <strain evidence="1">HYV1</strain>
    </source>
</reference>
<name>A0A3G5ADP9_9VIRU</name>
<sequence length="92" mass="11001">MKTDRQVEIDRINEKFKSLMPIMEDATVEWKRKTKEWNEEIDRVKSCGGSRSELEVKGNEWRVESAEWVKRAGVWVEEIREYTRKLGELQSV</sequence>
<organism evidence="1">
    <name type="scientific">Hyperionvirus sp</name>
    <dbReference type="NCBI Taxonomy" id="2487770"/>
    <lineage>
        <taxon>Viruses</taxon>
        <taxon>Varidnaviria</taxon>
        <taxon>Bamfordvirae</taxon>
        <taxon>Nucleocytoviricota</taxon>
        <taxon>Megaviricetes</taxon>
        <taxon>Imitervirales</taxon>
        <taxon>Mimiviridae</taxon>
        <taxon>Klosneuvirinae</taxon>
    </lineage>
</organism>